<organism evidence="2 3">
    <name type="scientific">Arabis nemorensis</name>
    <dbReference type="NCBI Taxonomy" id="586526"/>
    <lineage>
        <taxon>Eukaryota</taxon>
        <taxon>Viridiplantae</taxon>
        <taxon>Streptophyta</taxon>
        <taxon>Embryophyta</taxon>
        <taxon>Tracheophyta</taxon>
        <taxon>Spermatophyta</taxon>
        <taxon>Magnoliopsida</taxon>
        <taxon>eudicotyledons</taxon>
        <taxon>Gunneridae</taxon>
        <taxon>Pentapetalae</taxon>
        <taxon>rosids</taxon>
        <taxon>malvids</taxon>
        <taxon>Brassicales</taxon>
        <taxon>Brassicaceae</taxon>
        <taxon>Arabideae</taxon>
        <taxon>Arabis</taxon>
    </lineage>
</organism>
<feature type="compositionally biased region" description="Gly residues" evidence="1">
    <location>
        <begin position="1"/>
        <end position="10"/>
    </location>
</feature>
<accession>A0A565AZB6</accession>
<sequence>MGNGWQGGHGMQHHGGGHGMQHHGGGHGMEHHGGGHGMQHHGGHGMQHHGGMKHQNKLMAPQVPPHHVFMIPGHGSGNGHAMVVKENWRVSNSSSTHHKAGWGSKGL</sequence>
<dbReference type="Proteomes" id="UP000489600">
    <property type="component" value="Unassembled WGS sequence"/>
</dbReference>
<evidence type="ECO:0000313" key="2">
    <source>
        <dbReference type="EMBL" id="VVA94423.1"/>
    </source>
</evidence>
<proteinExistence type="predicted"/>
<keyword evidence="3" id="KW-1185">Reference proteome</keyword>
<reference evidence="2" key="1">
    <citation type="submission" date="2019-07" db="EMBL/GenBank/DDBJ databases">
        <authorList>
            <person name="Dittberner H."/>
        </authorList>
    </citation>
    <scope>NUCLEOTIDE SEQUENCE [LARGE SCALE GENOMIC DNA]</scope>
</reference>
<dbReference type="EMBL" id="CABITT030000002">
    <property type="protein sequence ID" value="VVA94423.1"/>
    <property type="molecule type" value="Genomic_DNA"/>
</dbReference>
<dbReference type="OrthoDB" id="1106092at2759"/>
<dbReference type="AlphaFoldDB" id="A0A565AZB6"/>
<name>A0A565AZB6_9BRAS</name>
<evidence type="ECO:0000313" key="3">
    <source>
        <dbReference type="Proteomes" id="UP000489600"/>
    </source>
</evidence>
<protein>
    <submittedName>
        <fullName evidence="2">Uncharacterized protein</fullName>
    </submittedName>
</protein>
<feature type="compositionally biased region" description="Basic residues" evidence="1">
    <location>
        <begin position="11"/>
        <end position="25"/>
    </location>
</feature>
<comment type="caution">
    <text evidence="2">The sequence shown here is derived from an EMBL/GenBank/DDBJ whole genome shotgun (WGS) entry which is preliminary data.</text>
</comment>
<gene>
    <name evidence="2" type="ORF">ANE_LOCUS4868</name>
</gene>
<feature type="region of interest" description="Disordered" evidence="1">
    <location>
        <begin position="1"/>
        <end position="59"/>
    </location>
</feature>
<feature type="compositionally biased region" description="Basic residues" evidence="1">
    <location>
        <begin position="38"/>
        <end position="56"/>
    </location>
</feature>
<evidence type="ECO:0000256" key="1">
    <source>
        <dbReference type="SAM" id="MobiDB-lite"/>
    </source>
</evidence>